<evidence type="ECO:0000256" key="1">
    <source>
        <dbReference type="SAM" id="SignalP"/>
    </source>
</evidence>
<organism evidence="2 3">
    <name type="scientific">Cylindrotheca closterium</name>
    <dbReference type="NCBI Taxonomy" id="2856"/>
    <lineage>
        <taxon>Eukaryota</taxon>
        <taxon>Sar</taxon>
        <taxon>Stramenopiles</taxon>
        <taxon>Ochrophyta</taxon>
        <taxon>Bacillariophyta</taxon>
        <taxon>Bacillariophyceae</taxon>
        <taxon>Bacillariophycidae</taxon>
        <taxon>Bacillariales</taxon>
        <taxon>Bacillariaceae</taxon>
        <taxon>Cylindrotheca</taxon>
    </lineage>
</organism>
<keyword evidence="3" id="KW-1185">Reference proteome</keyword>
<evidence type="ECO:0000313" key="2">
    <source>
        <dbReference type="EMBL" id="CAJ1943798.1"/>
    </source>
</evidence>
<accession>A0AAD2CRJ8</accession>
<sequence>MSRNLMVSSLCFFQLLFAGGYAQGIIGTLPSGIFGEMGECLNAASDVSTALDCITHFTQCFDGAAIIGIFSCLQSGGANNNNNGDNITQQMEHKCHRVCHHMLSCVEEEIQAILNSLPTCLNSTVGNIGQCFVDNGATCNST</sequence>
<dbReference type="Proteomes" id="UP001295423">
    <property type="component" value="Unassembled WGS sequence"/>
</dbReference>
<feature type="chain" id="PRO_5042022435" evidence="1">
    <location>
        <begin position="23"/>
        <end position="142"/>
    </location>
</feature>
<gene>
    <name evidence="2" type="ORF">CYCCA115_LOCUS8609</name>
</gene>
<feature type="signal peptide" evidence="1">
    <location>
        <begin position="1"/>
        <end position="22"/>
    </location>
</feature>
<comment type="caution">
    <text evidence="2">The sequence shown here is derived from an EMBL/GenBank/DDBJ whole genome shotgun (WGS) entry which is preliminary data.</text>
</comment>
<dbReference type="AlphaFoldDB" id="A0AAD2CRJ8"/>
<reference evidence="2" key="1">
    <citation type="submission" date="2023-08" db="EMBL/GenBank/DDBJ databases">
        <authorList>
            <person name="Audoor S."/>
            <person name="Bilcke G."/>
        </authorList>
    </citation>
    <scope>NUCLEOTIDE SEQUENCE</scope>
</reference>
<proteinExistence type="predicted"/>
<evidence type="ECO:0000313" key="3">
    <source>
        <dbReference type="Proteomes" id="UP001295423"/>
    </source>
</evidence>
<protein>
    <submittedName>
        <fullName evidence="2">Uncharacterized protein</fullName>
    </submittedName>
</protein>
<keyword evidence="1" id="KW-0732">Signal</keyword>
<name>A0AAD2CRJ8_9STRA</name>
<dbReference type="EMBL" id="CAKOGP040001136">
    <property type="protein sequence ID" value="CAJ1943798.1"/>
    <property type="molecule type" value="Genomic_DNA"/>
</dbReference>